<dbReference type="EMBL" id="JAHRHJ020000007">
    <property type="protein sequence ID" value="KAH9307938.1"/>
    <property type="molecule type" value="Genomic_DNA"/>
</dbReference>
<protein>
    <submittedName>
        <fullName evidence="1">Uncharacterized protein</fullName>
    </submittedName>
</protein>
<feature type="non-terminal residue" evidence="1">
    <location>
        <position position="67"/>
    </location>
</feature>
<comment type="caution">
    <text evidence="1">The sequence shown here is derived from an EMBL/GenBank/DDBJ whole genome shotgun (WGS) entry which is preliminary data.</text>
</comment>
<evidence type="ECO:0000313" key="1">
    <source>
        <dbReference type="EMBL" id="KAH9307938.1"/>
    </source>
</evidence>
<gene>
    <name evidence="1" type="ORF">KI387_035849</name>
</gene>
<dbReference type="AlphaFoldDB" id="A0AA38KJX6"/>
<reference evidence="1 2" key="1">
    <citation type="journal article" date="2021" name="Nat. Plants">
        <title>The Taxus genome provides insights into paclitaxel biosynthesis.</title>
        <authorList>
            <person name="Xiong X."/>
            <person name="Gou J."/>
            <person name="Liao Q."/>
            <person name="Li Y."/>
            <person name="Zhou Q."/>
            <person name="Bi G."/>
            <person name="Li C."/>
            <person name="Du R."/>
            <person name="Wang X."/>
            <person name="Sun T."/>
            <person name="Guo L."/>
            <person name="Liang H."/>
            <person name="Lu P."/>
            <person name="Wu Y."/>
            <person name="Zhang Z."/>
            <person name="Ro D.K."/>
            <person name="Shang Y."/>
            <person name="Huang S."/>
            <person name="Yan J."/>
        </authorList>
    </citation>
    <scope>NUCLEOTIDE SEQUENCE [LARGE SCALE GENOMIC DNA]</scope>
    <source>
        <strain evidence="1">Ta-2019</strain>
    </source>
</reference>
<feature type="non-terminal residue" evidence="1">
    <location>
        <position position="1"/>
    </location>
</feature>
<proteinExistence type="predicted"/>
<keyword evidence="2" id="KW-1185">Reference proteome</keyword>
<organism evidence="1 2">
    <name type="scientific">Taxus chinensis</name>
    <name type="common">Chinese yew</name>
    <name type="synonym">Taxus wallichiana var. chinensis</name>
    <dbReference type="NCBI Taxonomy" id="29808"/>
    <lineage>
        <taxon>Eukaryota</taxon>
        <taxon>Viridiplantae</taxon>
        <taxon>Streptophyta</taxon>
        <taxon>Embryophyta</taxon>
        <taxon>Tracheophyta</taxon>
        <taxon>Spermatophyta</taxon>
        <taxon>Pinopsida</taxon>
        <taxon>Pinidae</taxon>
        <taxon>Conifers II</taxon>
        <taxon>Cupressales</taxon>
        <taxon>Taxaceae</taxon>
        <taxon>Taxus</taxon>
    </lineage>
</organism>
<dbReference type="Proteomes" id="UP000824469">
    <property type="component" value="Unassembled WGS sequence"/>
</dbReference>
<evidence type="ECO:0000313" key="2">
    <source>
        <dbReference type="Proteomes" id="UP000824469"/>
    </source>
</evidence>
<accession>A0AA38KJX6</accession>
<sequence length="67" mass="7676">GSKRVKNYSLSRNGIKDIQSIIESLFTLSEFINVLASEAMSEVWLTITHPLKNELKFIPKKCEFFKG</sequence>
<name>A0AA38KJX6_TAXCH</name>